<keyword evidence="2" id="KW-0659">Purine metabolism</keyword>
<dbReference type="AlphaFoldDB" id="A0AAD5TKJ7"/>
<evidence type="ECO:0008006" key="7">
    <source>
        <dbReference type="Google" id="ProtNLM"/>
    </source>
</evidence>
<sequence length="202" mass="22144">MASQQPPPPGTQPPRRITAVSLTRENFAPYGQVICALPTPSQSANQGTAQRYNHVAKVENHRAEGPNPAQPNLCVFRCTPPPLPFTIKLLERHPHSTQFFVPMTTTSYLVIVALNDPATDKPDPATLKAFVAGHAQGVSYGAGTWHHPMVAMGAGHTDFCVMVYERREKCEVPGEDCEEVFYDQEKWVLVDVPDADPNAGSR</sequence>
<comment type="subunit">
    <text evidence="1">Homodimer.</text>
</comment>
<dbReference type="CDD" id="cd20298">
    <property type="entry name" value="cupin_UAH"/>
    <property type="match status" value="1"/>
</dbReference>
<accession>A0AAD5TKJ7</accession>
<dbReference type="PANTHER" id="PTHR21221:SF1">
    <property type="entry name" value="UREIDOGLYCOLATE LYASE"/>
    <property type="match status" value="1"/>
</dbReference>
<dbReference type="InterPro" id="IPR024060">
    <property type="entry name" value="Ureidoglycolate_lyase_dom_sf"/>
</dbReference>
<dbReference type="EMBL" id="JADGJQ010000021">
    <property type="protein sequence ID" value="KAJ3179329.1"/>
    <property type="molecule type" value="Genomic_DNA"/>
</dbReference>
<comment type="caution">
    <text evidence="5">The sequence shown here is derived from an EMBL/GenBank/DDBJ whole genome shotgun (WGS) entry which is preliminary data.</text>
</comment>
<evidence type="ECO:0000256" key="4">
    <source>
        <dbReference type="ARBA" id="ARBA00047684"/>
    </source>
</evidence>
<dbReference type="GO" id="GO:0004848">
    <property type="term" value="F:ureidoglycolate hydrolase activity"/>
    <property type="evidence" value="ECO:0007669"/>
    <property type="project" value="InterPro"/>
</dbReference>
<keyword evidence="3" id="KW-0456">Lyase</keyword>
<dbReference type="Pfam" id="PF04115">
    <property type="entry name" value="Ureidogly_lyase"/>
    <property type="match status" value="1"/>
</dbReference>
<dbReference type="Proteomes" id="UP001212152">
    <property type="component" value="Unassembled WGS sequence"/>
</dbReference>
<proteinExistence type="predicted"/>
<protein>
    <recommendedName>
        <fullName evidence="7">Ureidoglycolate hydrolase</fullName>
    </recommendedName>
</protein>
<evidence type="ECO:0000256" key="2">
    <source>
        <dbReference type="ARBA" id="ARBA00022631"/>
    </source>
</evidence>
<dbReference type="GO" id="GO:0006144">
    <property type="term" value="P:purine nucleobase metabolic process"/>
    <property type="evidence" value="ECO:0007669"/>
    <property type="project" value="UniProtKB-KW"/>
</dbReference>
<dbReference type="InterPro" id="IPR007247">
    <property type="entry name" value="Ureidogly_lyase"/>
</dbReference>
<evidence type="ECO:0000256" key="3">
    <source>
        <dbReference type="ARBA" id="ARBA00023239"/>
    </source>
</evidence>
<reference evidence="5" key="1">
    <citation type="submission" date="2020-05" db="EMBL/GenBank/DDBJ databases">
        <title>Phylogenomic resolution of chytrid fungi.</title>
        <authorList>
            <person name="Stajich J.E."/>
            <person name="Amses K."/>
            <person name="Simmons R."/>
            <person name="Seto K."/>
            <person name="Myers J."/>
            <person name="Bonds A."/>
            <person name="Quandt C.A."/>
            <person name="Barry K."/>
            <person name="Liu P."/>
            <person name="Grigoriev I."/>
            <person name="Longcore J.E."/>
            <person name="James T.Y."/>
        </authorList>
    </citation>
    <scope>NUCLEOTIDE SEQUENCE</scope>
    <source>
        <strain evidence="5">JEL0379</strain>
    </source>
</reference>
<dbReference type="PANTHER" id="PTHR21221">
    <property type="entry name" value="UREIDOGLYCOLATE HYDROLASE"/>
    <property type="match status" value="1"/>
</dbReference>
<evidence type="ECO:0000313" key="5">
    <source>
        <dbReference type="EMBL" id="KAJ3179329.1"/>
    </source>
</evidence>
<name>A0AAD5TKJ7_9FUNG</name>
<dbReference type="Gene3D" id="2.60.120.480">
    <property type="entry name" value="Ureidoglycolate hydrolase"/>
    <property type="match status" value="1"/>
</dbReference>
<dbReference type="GO" id="GO:0050385">
    <property type="term" value="F:ureidoglycolate lyase activity"/>
    <property type="evidence" value="ECO:0007669"/>
    <property type="project" value="UniProtKB-EC"/>
</dbReference>
<comment type="catalytic activity">
    <reaction evidence="4">
        <text>(S)-ureidoglycolate = urea + glyoxylate</text>
        <dbReference type="Rhea" id="RHEA:11304"/>
        <dbReference type="ChEBI" id="CHEBI:16199"/>
        <dbReference type="ChEBI" id="CHEBI:36655"/>
        <dbReference type="ChEBI" id="CHEBI:57296"/>
        <dbReference type="EC" id="4.3.2.3"/>
    </reaction>
</comment>
<dbReference type="InterPro" id="IPR011051">
    <property type="entry name" value="RmlC_Cupin_sf"/>
</dbReference>
<dbReference type="GO" id="GO:0000256">
    <property type="term" value="P:allantoin catabolic process"/>
    <property type="evidence" value="ECO:0007669"/>
    <property type="project" value="InterPro"/>
</dbReference>
<evidence type="ECO:0000313" key="6">
    <source>
        <dbReference type="Proteomes" id="UP001212152"/>
    </source>
</evidence>
<organism evidence="5 6">
    <name type="scientific">Geranomyces variabilis</name>
    <dbReference type="NCBI Taxonomy" id="109894"/>
    <lineage>
        <taxon>Eukaryota</taxon>
        <taxon>Fungi</taxon>
        <taxon>Fungi incertae sedis</taxon>
        <taxon>Chytridiomycota</taxon>
        <taxon>Chytridiomycota incertae sedis</taxon>
        <taxon>Chytridiomycetes</taxon>
        <taxon>Spizellomycetales</taxon>
        <taxon>Powellomycetaceae</taxon>
        <taxon>Geranomyces</taxon>
    </lineage>
</organism>
<dbReference type="InterPro" id="IPR047233">
    <property type="entry name" value="UAH_cupin"/>
</dbReference>
<keyword evidence="6" id="KW-1185">Reference proteome</keyword>
<dbReference type="SUPFAM" id="SSF51182">
    <property type="entry name" value="RmlC-like cupins"/>
    <property type="match status" value="1"/>
</dbReference>
<gene>
    <name evidence="5" type="ORF">HDU87_002938</name>
</gene>
<evidence type="ECO:0000256" key="1">
    <source>
        <dbReference type="ARBA" id="ARBA00011738"/>
    </source>
</evidence>